<evidence type="ECO:0000313" key="10">
    <source>
        <dbReference type="EMBL" id="KAJ4978563.1"/>
    </source>
</evidence>
<organism evidence="10 11">
    <name type="scientific">Protea cynaroides</name>
    <dbReference type="NCBI Taxonomy" id="273540"/>
    <lineage>
        <taxon>Eukaryota</taxon>
        <taxon>Viridiplantae</taxon>
        <taxon>Streptophyta</taxon>
        <taxon>Embryophyta</taxon>
        <taxon>Tracheophyta</taxon>
        <taxon>Spermatophyta</taxon>
        <taxon>Magnoliopsida</taxon>
        <taxon>Proteales</taxon>
        <taxon>Proteaceae</taxon>
        <taxon>Protea</taxon>
    </lineage>
</organism>
<dbReference type="GO" id="GO:0005739">
    <property type="term" value="C:mitochondrion"/>
    <property type="evidence" value="ECO:0007669"/>
    <property type="project" value="TreeGrafter"/>
</dbReference>
<dbReference type="GO" id="GO:0009507">
    <property type="term" value="C:chloroplast"/>
    <property type="evidence" value="ECO:0007669"/>
    <property type="project" value="TreeGrafter"/>
</dbReference>
<dbReference type="Pfam" id="PF00579">
    <property type="entry name" value="tRNA-synt_1b"/>
    <property type="match status" value="1"/>
</dbReference>
<evidence type="ECO:0000256" key="7">
    <source>
        <dbReference type="ARBA" id="ARBA00023146"/>
    </source>
</evidence>
<sequence>MDLRFGHSLAFWKAKSMGYNLTKSSELKEVIMVLESGFEVGTEILSAFWNQFGFVYSLESSRRQKIARPDHELTLLYYCTCGEDRSPLNVTEDLNHYQTTLEHDVKQLATTTKSIAAIYMACGVDITKASVFVQSHGRAVVELMWLLSSVTPIVRMKGEIIDSFFGHSTCGHVTVLSLSDLGPVGKDQKQYLESTRELAE</sequence>
<dbReference type="InterPro" id="IPR014729">
    <property type="entry name" value="Rossmann-like_a/b/a_fold"/>
</dbReference>
<gene>
    <name evidence="10" type="ORF">NE237_009343</name>
</gene>
<name>A0A9Q0KX90_9MAGN</name>
<dbReference type="PRINTS" id="PR01039">
    <property type="entry name" value="TRNASYNTHTRP"/>
</dbReference>
<dbReference type="PANTHER" id="PTHR43766">
    <property type="entry name" value="TRYPTOPHAN--TRNA LIGASE, MITOCHONDRIAL"/>
    <property type="match status" value="1"/>
</dbReference>
<keyword evidence="4 9" id="KW-0547">Nucleotide-binding</keyword>
<evidence type="ECO:0000256" key="4">
    <source>
        <dbReference type="ARBA" id="ARBA00022741"/>
    </source>
</evidence>
<evidence type="ECO:0000256" key="5">
    <source>
        <dbReference type="ARBA" id="ARBA00022840"/>
    </source>
</evidence>
<dbReference type="EC" id="6.1.1.2" evidence="2"/>
<dbReference type="GO" id="GO:0005524">
    <property type="term" value="F:ATP binding"/>
    <property type="evidence" value="ECO:0007669"/>
    <property type="project" value="UniProtKB-KW"/>
</dbReference>
<proteinExistence type="inferred from homology"/>
<dbReference type="GO" id="GO:0006436">
    <property type="term" value="P:tryptophanyl-tRNA aminoacylation"/>
    <property type="evidence" value="ECO:0007669"/>
    <property type="project" value="InterPro"/>
</dbReference>
<evidence type="ECO:0000313" key="11">
    <source>
        <dbReference type="Proteomes" id="UP001141806"/>
    </source>
</evidence>
<dbReference type="Gene3D" id="3.40.50.620">
    <property type="entry name" value="HUPs"/>
    <property type="match status" value="1"/>
</dbReference>
<evidence type="ECO:0000256" key="3">
    <source>
        <dbReference type="ARBA" id="ARBA00022598"/>
    </source>
</evidence>
<dbReference type="SUPFAM" id="SSF52374">
    <property type="entry name" value="Nucleotidylyl transferase"/>
    <property type="match status" value="1"/>
</dbReference>
<dbReference type="InterPro" id="IPR050203">
    <property type="entry name" value="Trp-tRNA_synthetase"/>
</dbReference>
<evidence type="ECO:0000256" key="8">
    <source>
        <dbReference type="ARBA" id="ARBA00030268"/>
    </source>
</evidence>
<dbReference type="InterPro" id="IPR002305">
    <property type="entry name" value="aa-tRNA-synth_Ic"/>
</dbReference>
<dbReference type="OrthoDB" id="15808at2759"/>
<keyword evidence="11" id="KW-1185">Reference proteome</keyword>
<dbReference type="EMBL" id="JAMYWD010000002">
    <property type="protein sequence ID" value="KAJ4978563.1"/>
    <property type="molecule type" value="Genomic_DNA"/>
</dbReference>
<keyword evidence="5 9" id="KW-0067">ATP-binding</keyword>
<keyword evidence="6 9" id="KW-0648">Protein biosynthesis</keyword>
<comment type="caution">
    <text evidence="10">The sequence shown here is derived from an EMBL/GenBank/DDBJ whole genome shotgun (WGS) entry which is preliminary data.</text>
</comment>
<dbReference type="Proteomes" id="UP001141806">
    <property type="component" value="Unassembled WGS sequence"/>
</dbReference>
<protein>
    <recommendedName>
        <fullName evidence="2">tryptophan--tRNA ligase</fullName>
        <ecNumber evidence="2">6.1.1.2</ecNumber>
    </recommendedName>
    <alternativeName>
        <fullName evidence="8">Tryptophanyl-tRNA synthetase</fullName>
    </alternativeName>
</protein>
<accession>A0A9Q0KX90</accession>
<dbReference type="GO" id="GO:0004830">
    <property type="term" value="F:tryptophan-tRNA ligase activity"/>
    <property type="evidence" value="ECO:0007669"/>
    <property type="project" value="UniProtKB-EC"/>
</dbReference>
<keyword evidence="3 9" id="KW-0436">Ligase</keyword>
<evidence type="ECO:0000256" key="1">
    <source>
        <dbReference type="ARBA" id="ARBA00005594"/>
    </source>
</evidence>
<evidence type="ECO:0000256" key="9">
    <source>
        <dbReference type="RuleBase" id="RU363036"/>
    </source>
</evidence>
<reference evidence="10" key="1">
    <citation type="journal article" date="2023" name="Plant J.">
        <title>The genome of the king protea, Protea cynaroides.</title>
        <authorList>
            <person name="Chang J."/>
            <person name="Duong T.A."/>
            <person name="Schoeman C."/>
            <person name="Ma X."/>
            <person name="Roodt D."/>
            <person name="Barker N."/>
            <person name="Li Z."/>
            <person name="Van de Peer Y."/>
            <person name="Mizrachi E."/>
        </authorList>
    </citation>
    <scope>NUCLEOTIDE SEQUENCE</scope>
    <source>
        <tissue evidence="10">Young leaves</tissue>
    </source>
</reference>
<comment type="similarity">
    <text evidence="1 9">Belongs to the class-I aminoacyl-tRNA synthetase family.</text>
</comment>
<evidence type="ECO:0000256" key="2">
    <source>
        <dbReference type="ARBA" id="ARBA00013161"/>
    </source>
</evidence>
<dbReference type="AlphaFoldDB" id="A0A9Q0KX90"/>
<dbReference type="InterPro" id="IPR002306">
    <property type="entry name" value="Trp-tRNA-ligase"/>
</dbReference>
<dbReference type="PANTHER" id="PTHR43766:SF1">
    <property type="entry name" value="TRYPTOPHAN--TRNA LIGASE, MITOCHONDRIAL"/>
    <property type="match status" value="1"/>
</dbReference>
<evidence type="ECO:0000256" key="6">
    <source>
        <dbReference type="ARBA" id="ARBA00022917"/>
    </source>
</evidence>
<keyword evidence="7 9" id="KW-0030">Aminoacyl-tRNA synthetase</keyword>